<feature type="domain" description="Apple" evidence="2">
    <location>
        <begin position="62"/>
        <end position="132"/>
    </location>
</feature>
<proteinExistence type="predicted"/>
<dbReference type="EMBL" id="CAJNNW010016519">
    <property type="protein sequence ID" value="CAE8659283.1"/>
    <property type="molecule type" value="Genomic_DNA"/>
</dbReference>
<dbReference type="InterPro" id="IPR003609">
    <property type="entry name" value="Pan_app"/>
</dbReference>
<keyword evidence="1" id="KW-0732">Signal</keyword>
<organism evidence="3 4">
    <name type="scientific">Polarella glacialis</name>
    <name type="common">Dinoflagellate</name>
    <dbReference type="NCBI Taxonomy" id="89957"/>
    <lineage>
        <taxon>Eukaryota</taxon>
        <taxon>Sar</taxon>
        <taxon>Alveolata</taxon>
        <taxon>Dinophyceae</taxon>
        <taxon>Suessiales</taxon>
        <taxon>Suessiaceae</taxon>
        <taxon>Polarella</taxon>
    </lineage>
</organism>
<feature type="chain" id="PRO_5032939808" description="Apple domain-containing protein" evidence="1">
    <location>
        <begin position="21"/>
        <end position="670"/>
    </location>
</feature>
<gene>
    <name evidence="3" type="ORF">PGLA2088_LOCUS13718</name>
</gene>
<name>A0A813J0Y9_POLGL</name>
<evidence type="ECO:0000256" key="1">
    <source>
        <dbReference type="SAM" id="SignalP"/>
    </source>
</evidence>
<dbReference type="PROSITE" id="PS50948">
    <property type="entry name" value="PAN"/>
    <property type="match status" value="1"/>
</dbReference>
<evidence type="ECO:0000313" key="3">
    <source>
        <dbReference type="EMBL" id="CAE8659283.1"/>
    </source>
</evidence>
<sequence length="670" mass="72228">MAAVSFVLVFVADRLCGTWATGPPGAFLGGHASDGVDRRTASEATACQHVFEPVGDGTDRACRGSSADDNLQKYYSVHFGVESFWGCQDKCLSEPLCTGFEYNGVAGRCEVWTQQIGATIALPGFNCWRHQCVPISQNVFEPVDGGTDRACRGSRADDNLQKYYTVHLGVQSVGDCQEVCRSTWRDAWKGEPLCTGIEYHKDGATDMDRCEVWTQQIGATEAVPGFDCFRYVSFYPADGGTDRVCRGLTADDRGGPSDFTLHEGVASLSVCKSLCANVCTGIEHSPALGRCEVWTSKILHTRASAGFTCLRFDSYPSTETSTTTVAASGPLGFVDQEGASIQVGGQVRLFAVGSSNTPWQTWPEQLNLMLRRMGYMTPVIAVKHPDSRMQATNAPVCDDNGELSLLETPRIGKVGWSSWGFAFESKDDCGNSKGVWDPLGFRSILGHRVSCTNAWACNPGWCCGVGGQSFIRPSDIAEDAQHSQVTVLSNWINDNKQRHAQNVCFDGEAIDPVASTAITVHNLKLIIDAIHQRNAAVVVAVMALYPDASGPLLVEGTLQLVADINNAVKLGLDGMPNTIFVNYTFPVGERVFQTLHPGHANCRGDKLLAAAIIDSLYREKVLARGLALADPTTCLARADCEALAPECCQHSALCKMDGQGHCLSYGEGAQ</sequence>
<dbReference type="AlphaFoldDB" id="A0A813J0Y9"/>
<feature type="signal peptide" evidence="1">
    <location>
        <begin position="1"/>
        <end position="20"/>
    </location>
</feature>
<reference evidence="3" key="1">
    <citation type="submission" date="2021-02" db="EMBL/GenBank/DDBJ databases">
        <authorList>
            <person name="Dougan E. K."/>
            <person name="Rhodes N."/>
            <person name="Thang M."/>
            <person name="Chan C."/>
        </authorList>
    </citation>
    <scope>NUCLEOTIDE SEQUENCE</scope>
</reference>
<dbReference type="Proteomes" id="UP000626109">
    <property type="component" value="Unassembled WGS sequence"/>
</dbReference>
<accession>A0A813J0Y9</accession>
<evidence type="ECO:0000313" key="4">
    <source>
        <dbReference type="Proteomes" id="UP000626109"/>
    </source>
</evidence>
<evidence type="ECO:0000259" key="2">
    <source>
        <dbReference type="PROSITE" id="PS50948"/>
    </source>
</evidence>
<protein>
    <recommendedName>
        <fullName evidence="2">Apple domain-containing protein</fullName>
    </recommendedName>
</protein>
<comment type="caution">
    <text evidence="3">The sequence shown here is derived from an EMBL/GenBank/DDBJ whole genome shotgun (WGS) entry which is preliminary data.</text>
</comment>